<organism evidence="2 3">
    <name type="scientific">Ornithinibacillus salinisoli</name>
    <dbReference type="NCBI Taxonomy" id="1848459"/>
    <lineage>
        <taxon>Bacteria</taxon>
        <taxon>Bacillati</taxon>
        <taxon>Bacillota</taxon>
        <taxon>Bacilli</taxon>
        <taxon>Bacillales</taxon>
        <taxon>Bacillaceae</taxon>
        <taxon>Ornithinibacillus</taxon>
    </lineage>
</organism>
<feature type="transmembrane region" description="Helical" evidence="1">
    <location>
        <begin position="53"/>
        <end position="75"/>
    </location>
</feature>
<proteinExistence type="predicted"/>
<evidence type="ECO:0000313" key="2">
    <source>
        <dbReference type="EMBL" id="MFD2046453.1"/>
    </source>
</evidence>
<accession>A0ABW4W6K8</accession>
<comment type="caution">
    <text evidence="2">The sequence shown here is derived from an EMBL/GenBank/DDBJ whole genome shotgun (WGS) entry which is preliminary data.</text>
</comment>
<keyword evidence="3" id="KW-1185">Reference proteome</keyword>
<reference evidence="3" key="1">
    <citation type="journal article" date="2019" name="Int. J. Syst. Evol. Microbiol.">
        <title>The Global Catalogue of Microorganisms (GCM) 10K type strain sequencing project: providing services to taxonomists for standard genome sequencing and annotation.</title>
        <authorList>
            <consortium name="The Broad Institute Genomics Platform"/>
            <consortium name="The Broad Institute Genome Sequencing Center for Infectious Disease"/>
            <person name="Wu L."/>
            <person name="Ma J."/>
        </authorList>
    </citation>
    <scope>NUCLEOTIDE SEQUENCE [LARGE SCALE GENOMIC DNA]</scope>
    <source>
        <strain evidence="3">R28</strain>
    </source>
</reference>
<feature type="transmembrane region" description="Helical" evidence="1">
    <location>
        <begin position="12"/>
        <end position="31"/>
    </location>
</feature>
<evidence type="ECO:0000313" key="3">
    <source>
        <dbReference type="Proteomes" id="UP001597383"/>
    </source>
</evidence>
<name>A0ABW4W6K8_9BACI</name>
<gene>
    <name evidence="2" type="ORF">ACFSJF_19470</name>
</gene>
<dbReference type="EMBL" id="JBHUHQ010000038">
    <property type="protein sequence ID" value="MFD2046453.1"/>
    <property type="molecule type" value="Genomic_DNA"/>
</dbReference>
<dbReference type="RefSeq" id="WP_377558430.1">
    <property type="nucleotide sequence ID" value="NZ_JBHUHQ010000038.1"/>
</dbReference>
<dbReference type="Proteomes" id="UP001597383">
    <property type="component" value="Unassembled WGS sequence"/>
</dbReference>
<keyword evidence="1" id="KW-1133">Transmembrane helix</keyword>
<feature type="transmembrane region" description="Helical" evidence="1">
    <location>
        <begin position="130"/>
        <end position="150"/>
    </location>
</feature>
<feature type="transmembrane region" description="Helical" evidence="1">
    <location>
        <begin position="175"/>
        <end position="197"/>
    </location>
</feature>
<feature type="transmembrane region" description="Helical" evidence="1">
    <location>
        <begin position="103"/>
        <end position="124"/>
    </location>
</feature>
<keyword evidence="1" id="KW-0472">Membrane</keyword>
<evidence type="ECO:0000256" key="1">
    <source>
        <dbReference type="SAM" id="Phobius"/>
    </source>
</evidence>
<sequence length="342" mass="39733">MKEKREIDRTTRFLVTLTLFGGTWFVFRGIIEVWANTFSEIVYAKGIISHEHILWMSLLIVMVAITGSVLKYVYLEYNTYRHFAKSEQQLDSIKKADSSFDGIFTMIKISFVFIIILNFLTLFISEIKILTFLVLSIIGICAGILYKYTLKNKIKRFFIKTNIHKLYTKAKLSQLWFILYIFLIILVLSLALIMVSFDSNQEVEINIVDTNSVPLIITLNNYDNPTMEINIFRENNPNDNINLTVGENEFQRSLIEVYETNLTNENFLIKSSNNNKFPISQNKDIYQYNLELGEYLLEGKNVLEIFVFSEGNISKKTVHIITEICIEGDKVEIPQKSFKVNP</sequence>
<protein>
    <submittedName>
        <fullName evidence="2">Uncharacterized protein</fullName>
    </submittedName>
</protein>
<keyword evidence="1" id="KW-0812">Transmembrane</keyword>